<name>A0A022WE63_TRIRU</name>
<reference evidence="1" key="1">
    <citation type="submission" date="2014-02" db="EMBL/GenBank/DDBJ databases">
        <title>The Genome Sequence of Trichophyton rubrum (morphotype fischeri) CBS 288.86.</title>
        <authorList>
            <consortium name="The Broad Institute Genomics Platform"/>
            <person name="Cuomo C.A."/>
            <person name="White T.C."/>
            <person name="Graser Y."/>
            <person name="Martinez-Rossi N."/>
            <person name="Heitman J."/>
            <person name="Young S.K."/>
            <person name="Zeng Q."/>
            <person name="Gargeya S."/>
            <person name="Abouelleil A."/>
            <person name="Alvarado L."/>
            <person name="Chapman S.B."/>
            <person name="Gainer-Dewar J."/>
            <person name="Goldberg J."/>
            <person name="Griggs A."/>
            <person name="Gujja S."/>
            <person name="Hansen M."/>
            <person name="Howarth C."/>
            <person name="Imamovic A."/>
            <person name="Larimer J."/>
            <person name="Martinez D."/>
            <person name="Murphy C."/>
            <person name="Pearson M.D."/>
            <person name="Persinoti G."/>
            <person name="Poon T."/>
            <person name="Priest M."/>
            <person name="Roberts A.D."/>
            <person name="Saif S."/>
            <person name="Shea T.D."/>
            <person name="Sykes S.N."/>
            <person name="Wortman J."/>
            <person name="Nusbaum C."/>
            <person name="Birren B."/>
        </authorList>
    </citation>
    <scope>NUCLEOTIDE SEQUENCE [LARGE SCALE GENOMIC DNA]</scope>
    <source>
        <strain evidence="1">CBS 288.86</strain>
    </source>
</reference>
<accession>A0A022WE63</accession>
<dbReference type="EMBL" id="KK207720">
    <property type="protein sequence ID" value="EZF56446.1"/>
    <property type="molecule type" value="Genomic_DNA"/>
</dbReference>
<evidence type="ECO:0000313" key="1">
    <source>
        <dbReference type="EMBL" id="EZF56446.1"/>
    </source>
</evidence>
<dbReference type="AlphaFoldDB" id="A0A022WE63"/>
<organism evidence="1">
    <name type="scientific">Trichophyton rubrum CBS 288.86</name>
    <dbReference type="NCBI Taxonomy" id="1215330"/>
    <lineage>
        <taxon>Eukaryota</taxon>
        <taxon>Fungi</taxon>
        <taxon>Dikarya</taxon>
        <taxon>Ascomycota</taxon>
        <taxon>Pezizomycotina</taxon>
        <taxon>Eurotiomycetes</taxon>
        <taxon>Eurotiomycetidae</taxon>
        <taxon>Onygenales</taxon>
        <taxon>Arthrodermataceae</taxon>
        <taxon>Trichophyton</taxon>
    </lineage>
</organism>
<protein>
    <submittedName>
        <fullName evidence="1">Uncharacterized protein</fullName>
    </submittedName>
</protein>
<dbReference type="Proteomes" id="UP000023758">
    <property type="component" value="Unassembled WGS sequence"/>
</dbReference>
<gene>
    <name evidence="1" type="ORF">H103_01155</name>
</gene>
<dbReference type="HOGENOM" id="CLU_2706582_0_0_1"/>
<sequence>MTNMRRKAGFQRHDFLLTPPLPPFLPSDWYLIAVSQGARTPTSRPGKQMGREYGASAESKYQDWIDLIAGQQG</sequence>
<proteinExistence type="predicted"/>